<protein>
    <submittedName>
        <fullName evidence="6">Uncharacterized protein</fullName>
    </submittedName>
</protein>
<keyword evidence="4" id="KW-0378">Hydrolase</keyword>
<gene>
    <name evidence="6" type="ORF">LTR09_001584</name>
</gene>
<evidence type="ECO:0000256" key="3">
    <source>
        <dbReference type="ARBA" id="ARBA00022750"/>
    </source>
</evidence>
<dbReference type="EMBL" id="JAWDJX010000003">
    <property type="protein sequence ID" value="KAK3057400.1"/>
    <property type="molecule type" value="Genomic_DNA"/>
</dbReference>
<dbReference type="GO" id="GO:0006508">
    <property type="term" value="P:proteolysis"/>
    <property type="evidence" value="ECO:0007669"/>
    <property type="project" value="UniProtKB-KW"/>
</dbReference>
<evidence type="ECO:0000256" key="2">
    <source>
        <dbReference type="ARBA" id="ARBA00022670"/>
    </source>
</evidence>
<keyword evidence="7" id="KW-1185">Reference proteome</keyword>
<dbReference type="CDD" id="cd00303">
    <property type="entry name" value="retropepsin_like"/>
    <property type="match status" value="2"/>
</dbReference>
<feature type="compositionally biased region" description="Polar residues" evidence="5">
    <location>
        <begin position="586"/>
        <end position="607"/>
    </location>
</feature>
<dbReference type="Gene3D" id="2.40.70.10">
    <property type="entry name" value="Acid Proteases"/>
    <property type="match status" value="2"/>
</dbReference>
<dbReference type="InterPro" id="IPR021109">
    <property type="entry name" value="Peptidase_aspartic_dom_sf"/>
</dbReference>
<name>A0AAJ0GH38_9PEZI</name>
<dbReference type="PANTHER" id="PTHR12917">
    <property type="entry name" value="ASPARTYL PROTEASE DDI-RELATED"/>
    <property type="match status" value="1"/>
</dbReference>
<dbReference type="Pfam" id="PF13975">
    <property type="entry name" value="gag-asp_proteas"/>
    <property type="match status" value="1"/>
</dbReference>
<evidence type="ECO:0000313" key="6">
    <source>
        <dbReference type="EMBL" id="KAK3057400.1"/>
    </source>
</evidence>
<dbReference type="GO" id="GO:0004190">
    <property type="term" value="F:aspartic-type endopeptidase activity"/>
    <property type="evidence" value="ECO:0007669"/>
    <property type="project" value="UniProtKB-KW"/>
</dbReference>
<proteinExistence type="inferred from homology"/>
<accession>A0AAJ0GH38</accession>
<sequence length="670" mass="74508">MVSMDSNVSQYMAQLGFLPVGENHTNSGPHGDFKIDVEPPRAERSRLFSDLKLLHTEEVSRLHHECEHEARTLDIGRSELVKASEANNEWLSGTEAMLSLTNQADSQRETQWETDRMSLETLLDDAQAAQEQVAHSFKKLDAIKQKMEAARQRQIASIERVGLGTHSLAHSIESAAASTGAIPSHDSSTGTPSLLEEYYDRKGDVGVIRESLLELERDYHGGLSGRDLSKYKGEILLLSDHEYESAYRSKRDKLEQALLQAEGDVDALCRDLTKTGQLDPHSRLSYRFWETAPTPARSPTPVSHGPKFDPDIVCQINGVRTSCFPDTGAGANYMSPACAKKYGVEIDKTRTSYVKVANGGKIKSVGSVVVQLGFMNEATLHPVEFVVLPKCRQKPIFGSPFLSLTKTLTRYRHRITRILRNAISCRVQYLGAPRQLVYGTLDGNAVLALPDTGSDVMLLSSAYVARHGLTVDPAASHQRMLDYADGSSSRTSGMVHGLQWRYGDSLDEIYSADFYVLDDLQCDVLLSYDFLEATQAYTAHENAFLDVDEADVLDDCDSLCTVVLRPEISTKLKLRNLFSKSKGPTNEELQALDASTSTGSRPLNDQTWSERRRRLLQRKEDNESAALRLPPSDRQATLARFKKQWEIDWIALMCQQPLEMQQADGAGTSS</sequence>
<dbReference type="SUPFAM" id="SSF50630">
    <property type="entry name" value="Acid proteases"/>
    <property type="match status" value="1"/>
</dbReference>
<dbReference type="AlphaFoldDB" id="A0AAJ0GH38"/>
<evidence type="ECO:0000256" key="4">
    <source>
        <dbReference type="ARBA" id="ARBA00022801"/>
    </source>
</evidence>
<comment type="similarity">
    <text evidence="1">Belongs to the DDI1 family.</text>
</comment>
<evidence type="ECO:0000256" key="1">
    <source>
        <dbReference type="ARBA" id="ARBA00009136"/>
    </source>
</evidence>
<keyword evidence="2" id="KW-0645">Protease</keyword>
<dbReference type="PANTHER" id="PTHR12917:SF1">
    <property type="entry name" value="AT13091P"/>
    <property type="match status" value="1"/>
</dbReference>
<evidence type="ECO:0000256" key="5">
    <source>
        <dbReference type="SAM" id="MobiDB-lite"/>
    </source>
</evidence>
<evidence type="ECO:0000313" key="7">
    <source>
        <dbReference type="Proteomes" id="UP001271007"/>
    </source>
</evidence>
<keyword evidence="3" id="KW-0064">Aspartyl protease</keyword>
<comment type="caution">
    <text evidence="6">The sequence shown here is derived from an EMBL/GenBank/DDBJ whole genome shotgun (WGS) entry which is preliminary data.</text>
</comment>
<organism evidence="6 7">
    <name type="scientific">Extremus antarcticus</name>
    <dbReference type="NCBI Taxonomy" id="702011"/>
    <lineage>
        <taxon>Eukaryota</taxon>
        <taxon>Fungi</taxon>
        <taxon>Dikarya</taxon>
        <taxon>Ascomycota</taxon>
        <taxon>Pezizomycotina</taxon>
        <taxon>Dothideomycetes</taxon>
        <taxon>Dothideomycetidae</taxon>
        <taxon>Mycosphaerellales</taxon>
        <taxon>Extremaceae</taxon>
        <taxon>Extremus</taxon>
    </lineage>
</organism>
<reference evidence="6" key="1">
    <citation type="submission" date="2023-04" db="EMBL/GenBank/DDBJ databases">
        <title>Black Yeasts Isolated from many extreme environments.</title>
        <authorList>
            <person name="Coleine C."/>
            <person name="Stajich J.E."/>
            <person name="Selbmann L."/>
        </authorList>
    </citation>
    <scope>NUCLEOTIDE SEQUENCE</scope>
    <source>
        <strain evidence="6">CCFEE 5312</strain>
    </source>
</reference>
<dbReference type="Proteomes" id="UP001271007">
    <property type="component" value="Unassembled WGS sequence"/>
</dbReference>
<feature type="region of interest" description="Disordered" evidence="5">
    <location>
        <begin position="586"/>
        <end position="608"/>
    </location>
</feature>